<dbReference type="EC" id="3.1.3.18" evidence="4"/>
<dbReference type="EMBL" id="JAAGRQ010000011">
    <property type="protein sequence ID" value="NDY55907.1"/>
    <property type="molecule type" value="Genomic_DNA"/>
</dbReference>
<protein>
    <recommendedName>
        <fullName evidence="4">phosphoglycolate phosphatase</fullName>
        <ecNumber evidence="4">3.1.3.18</ecNumber>
    </recommendedName>
</protein>
<dbReference type="InterPro" id="IPR036412">
    <property type="entry name" value="HAD-like_sf"/>
</dbReference>
<dbReference type="PANTHER" id="PTHR43434">
    <property type="entry name" value="PHOSPHOGLYCOLATE PHOSPHATASE"/>
    <property type="match status" value="1"/>
</dbReference>
<dbReference type="InterPro" id="IPR023214">
    <property type="entry name" value="HAD_sf"/>
</dbReference>
<dbReference type="GO" id="GO:0005829">
    <property type="term" value="C:cytosol"/>
    <property type="evidence" value="ECO:0007669"/>
    <property type="project" value="TreeGrafter"/>
</dbReference>
<dbReference type="NCBIfam" id="TIGR01549">
    <property type="entry name" value="HAD-SF-IA-v1"/>
    <property type="match status" value="1"/>
</dbReference>
<dbReference type="SFLD" id="SFLDS00003">
    <property type="entry name" value="Haloacid_Dehalogenase"/>
    <property type="match status" value="1"/>
</dbReference>
<dbReference type="GO" id="GO:0008967">
    <property type="term" value="F:phosphoglycolate phosphatase activity"/>
    <property type="evidence" value="ECO:0007669"/>
    <property type="project" value="UniProtKB-EC"/>
</dbReference>
<comment type="similarity">
    <text evidence="3">Belongs to the HAD-like hydrolase superfamily. CbbY/CbbZ/Gph/YieH family.</text>
</comment>
<dbReference type="Gene3D" id="1.10.150.240">
    <property type="entry name" value="Putative phosphatase, domain 2"/>
    <property type="match status" value="1"/>
</dbReference>
<dbReference type="InterPro" id="IPR006439">
    <property type="entry name" value="HAD-SF_hydro_IA"/>
</dbReference>
<evidence type="ECO:0000313" key="5">
    <source>
        <dbReference type="EMBL" id="NDY55907.1"/>
    </source>
</evidence>
<dbReference type="InterPro" id="IPR050155">
    <property type="entry name" value="HAD-like_hydrolase_sf"/>
</dbReference>
<dbReference type="GO" id="GO:0006281">
    <property type="term" value="P:DNA repair"/>
    <property type="evidence" value="ECO:0007669"/>
    <property type="project" value="TreeGrafter"/>
</dbReference>
<comment type="pathway">
    <text evidence="2">Organic acid metabolism; glycolate biosynthesis; glycolate from 2-phosphoglycolate: step 1/1.</text>
</comment>
<comment type="caution">
    <text evidence="5">The sequence shown here is derived from an EMBL/GenBank/DDBJ whole genome shotgun (WGS) entry which is preliminary data.</text>
</comment>
<dbReference type="PANTHER" id="PTHR43434:SF1">
    <property type="entry name" value="PHOSPHOGLYCOLATE PHOSPHATASE"/>
    <property type="match status" value="1"/>
</dbReference>
<reference evidence="5 6" key="1">
    <citation type="submission" date="2020-02" db="EMBL/GenBank/DDBJ databases">
        <title>Comparative genomics of sulfur disproportionating microorganisms.</title>
        <authorList>
            <person name="Ward L.M."/>
            <person name="Bertran E."/>
            <person name="Johnston D.T."/>
        </authorList>
    </citation>
    <scope>NUCLEOTIDE SEQUENCE [LARGE SCALE GENOMIC DNA]</scope>
    <source>
        <strain evidence="5 6">DSM 3696</strain>
    </source>
</reference>
<dbReference type="PRINTS" id="PR00413">
    <property type="entry name" value="HADHALOGNASE"/>
</dbReference>
<dbReference type="InterPro" id="IPR041492">
    <property type="entry name" value="HAD_2"/>
</dbReference>
<dbReference type="Gene3D" id="3.40.50.1000">
    <property type="entry name" value="HAD superfamily/HAD-like"/>
    <property type="match status" value="1"/>
</dbReference>
<accession>A0A7K3NII2</accession>
<gene>
    <name evidence="5" type="ORF">G3N56_04010</name>
</gene>
<evidence type="ECO:0000256" key="3">
    <source>
        <dbReference type="ARBA" id="ARBA00006171"/>
    </source>
</evidence>
<dbReference type="InterPro" id="IPR023198">
    <property type="entry name" value="PGP-like_dom2"/>
</dbReference>
<evidence type="ECO:0000256" key="2">
    <source>
        <dbReference type="ARBA" id="ARBA00004818"/>
    </source>
</evidence>
<dbReference type="SFLD" id="SFLDG01129">
    <property type="entry name" value="C1.5:_HAD__Beta-PGM__Phosphata"/>
    <property type="match status" value="1"/>
</dbReference>
<dbReference type="SUPFAM" id="SSF56784">
    <property type="entry name" value="HAD-like"/>
    <property type="match status" value="1"/>
</dbReference>
<comment type="catalytic activity">
    <reaction evidence="1">
        <text>2-phosphoglycolate + H2O = glycolate + phosphate</text>
        <dbReference type="Rhea" id="RHEA:14369"/>
        <dbReference type="ChEBI" id="CHEBI:15377"/>
        <dbReference type="ChEBI" id="CHEBI:29805"/>
        <dbReference type="ChEBI" id="CHEBI:43474"/>
        <dbReference type="ChEBI" id="CHEBI:58033"/>
        <dbReference type="EC" id="3.1.3.18"/>
    </reaction>
</comment>
<organism evidence="5 6">
    <name type="scientific">Desulfolutivibrio sulfodismutans</name>
    <dbReference type="NCBI Taxonomy" id="63561"/>
    <lineage>
        <taxon>Bacteria</taxon>
        <taxon>Pseudomonadati</taxon>
        <taxon>Thermodesulfobacteriota</taxon>
        <taxon>Desulfovibrionia</taxon>
        <taxon>Desulfovibrionales</taxon>
        <taxon>Desulfovibrionaceae</taxon>
        <taxon>Desulfolutivibrio</taxon>
    </lineage>
</organism>
<sequence>MIVRYVCSPLAVPDELSAVRGVVFDCDGVLVDSLDANRMYYNLIRERMGLLSMTPEEEEYVHAHSVTKSMARIIPPERLEEAEAIRRGFDYRDIMPYVYLEPGLRELLVLLRQKNVRMGILTNRTNTMDLVLETFDLSLFFYPVVTAGRISHPKPCPEGLHRILAAWELSASQVAYIGDTALDERAARAAGVTFWAYKNPALLAAMHIPNYDSLRQCLRKALPDPGA</sequence>
<dbReference type="AlphaFoldDB" id="A0A7K3NII2"/>
<keyword evidence="6" id="KW-1185">Reference proteome</keyword>
<dbReference type="Proteomes" id="UP000469724">
    <property type="component" value="Unassembled WGS sequence"/>
</dbReference>
<proteinExistence type="inferred from homology"/>
<evidence type="ECO:0000256" key="1">
    <source>
        <dbReference type="ARBA" id="ARBA00000830"/>
    </source>
</evidence>
<keyword evidence="5" id="KW-0378">Hydrolase</keyword>
<evidence type="ECO:0000313" key="6">
    <source>
        <dbReference type="Proteomes" id="UP000469724"/>
    </source>
</evidence>
<dbReference type="Pfam" id="PF13419">
    <property type="entry name" value="HAD_2"/>
    <property type="match status" value="1"/>
</dbReference>
<evidence type="ECO:0000256" key="4">
    <source>
        <dbReference type="ARBA" id="ARBA00013078"/>
    </source>
</evidence>
<name>A0A7K3NII2_9BACT</name>